<feature type="compositionally biased region" description="Basic and acidic residues" evidence="9">
    <location>
        <begin position="552"/>
        <end position="566"/>
    </location>
</feature>
<proteinExistence type="inferred from homology"/>
<dbReference type="InterPro" id="IPR000330">
    <property type="entry name" value="SNF2_N"/>
</dbReference>
<keyword evidence="5" id="KW-0347">Helicase</keyword>
<dbReference type="STRING" id="62324.A0A182RAT7"/>
<dbReference type="GO" id="GO:0005634">
    <property type="term" value="C:nucleus"/>
    <property type="evidence" value="ECO:0007669"/>
    <property type="project" value="UniProtKB-SubCell"/>
</dbReference>
<protein>
    <recommendedName>
        <fullName evidence="13">Transcriptional regulator ATRX</fullName>
    </recommendedName>
</protein>
<feature type="compositionally biased region" description="Basic and acidic residues" evidence="9">
    <location>
        <begin position="860"/>
        <end position="894"/>
    </location>
</feature>
<dbReference type="InterPro" id="IPR001650">
    <property type="entry name" value="Helicase_C-like"/>
</dbReference>
<dbReference type="PROSITE" id="PS51194">
    <property type="entry name" value="HELICASE_CTER"/>
    <property type="match status" value="1"/>
</dbReference>
<feature type="compositionally biased region" description="Basic and acidic residues" evidence="9">
    <location>
        <begin position="683"/>
        <end position="698"/>
    </location>
</feature>
<feature type="region of interest" description="Disordered" evidence="9">
    <location>
        <begin position="599"/>
        <end position="624"/>
    </location>
</feature>
<dbReference type="PROSITE" id="PS51192">
    <property type="entry name" value="HELICASE_ATP_BIND_1"/>
    <property type="match status" value="1"/>
</dbReference>
<dbReference type="InterPro" id="IPR038718">
    <property type="entry name" value="SNF2-like_sf"/>
</dbReference>
<feature type="region of interest" description="Disordered" evidence="9">
    <location>
        <begin position="2308"/>
        <end position="2337"/>
    </location>
</feature>
<feature type="compositionally biased region" description="Basic and acidic residues" evidence="9">
    <location>
        <begin position="1008"/>
        <end position="1019"/>
    </location>
</feature>
<feature type="compositionally biased region" description="Polar residues" evidence="9">
    <location>
        <begin position="2522"/>
        <end position="2537"/>
    </location>
</feature>
<keyword evidence="4" id="KW-0378">Hydrolase</keyword>
<dbReference type="Gene3D" id="3.40.50.300">
    <property type="entry name" value="P-loop containing nucleotide triphosphate hydrolases"/>
    <property type="match status" value="1"/>
</dbReference>
<keyword evidence="8" id="KW-0539">Nucleus</keyword>
<evidence type="ECO:0000256" key="2">
    <source>
        <dbReference type="ARBA" id="ARBA00007025"/>
    </source>
</evidence>
<feature type="region of interest" description="Disordered" evidence="9">
    <location>
        <begin position="678"/>
        <end position="736"/>
    </location>
</feature>
<feature type="domain" description="Helicase C-terminal" evidence="11">
    <location>
        <begin position="1529"/>
        <end position="1716"/>
    </location>
</feature>
<dbReference type="VEuPathDB" id="VectorBase:AFUN2_005532"/>
<accession>A0A182RAT7</accession>
<dbReference type="GO" id="GO:0005524">
    <property type="term" value="F:ATP binding"/>
    <property type="evidence" value="ECO:0007669"/>
    <property type="project" value="UniProtKB-KW"/>
</dbReference>
<feature type="compositionally biased region" description="Low complexity" evidence="9">
    <location>
        <begin position="2355"/>
        <end position="2367"/>
    </location>
</feature>
<feature type="region of interest" description="Disordered" evidence="9">
    <location>
        <begin position="2856"/>
        <end position="2881"/>
    </location>
</feature>
<dbReference type="PANTHER" id="PTHR45797:SF3">
    <property type="entry name" value="TRANSCRIPTIONAL REGULATOR ATRX HOMOLOG"/>
    <property type="match status" value="1"/>
</dbReference>
<dbReference type="VEuPathDB" id="VectorBase:AFUN003301"/>
<dbReference type="InterPro" id="IPR027417">
    <property type="entry name" value="P-loop_NTPase"/>
</dbReference>
<evidence type="ECO:0000313" key="12">
    <source>
        <dbReference type="EnsemblMetazoa" id="AFUN003301-PA"/>
    </source>
</evidence>
<evidence type="ECO:0008006" key="13">
    <source>
        <dbReference type="Google" id="ProtNLM"/>
    </source>
</evidence>
<feature type="compositionally biased region" description="Basic and acidic residues" evidence="9">
    <location>
        <begin position="1040"/>
        <end position="1050"/>
    </location>
</feature>
<feature type="compositionally biased region" description="Polar residues" evidence="9">
    <location>
        <begin position="2308"/>
        <end position="2321"/>
    </location>
</feature>
<evidence type="ECO:0000259" key="10">
    <source>
        <dbReference type="PROSITE" id="PS51192"/>
    </source>
</evidence>
<feature type="compositionally biased region" description="Basic and acidic residues" evidence="9">
    <location>
        <begin position="718"/>
        <end position="731"/>
    </location>
</feature>
<feature type="compositionally biased region" description="Low complexity" evidence="9">
    <location>
        <begin position="472"/>
        <end position="488"/>
    </location>
</feature>
<evidence type="ECO:0000259" key="11">
    <source>
        <dbReference type="PROSITE" id="PS51194"/>
    </source>
</evidence>
<feature type="compositionally biased region" description="Basic residues" evidence="9">
    <location>
        <begin position="510"/>
        <end position="524"/>
    </location>
</feature>
<feature type="compositionally biased region" description="Basic and acidic residues" evidence="9">
    <location>
        <begin position="797"/>
        <end position="809"/>
    </location>
</feature>
<dbReference type="Pfam" id="PF00271">
    <property type="entry name" value="Helicase_C"/>
    <property type="match status" value="1"/>
</dbReference>
<dbReference type="SMART" id="SM00490">
    <property type="entry name" value="HELICc"/>
    <property type="match status" value="1"/>
</dbReference>
<dbReference type="Pfam" id="PF00176">
    <property type="entry name" value="SNF2-rel_dom"/>
    <property type="match status" value="1"/>
</dbReference>
<sequence>MSTTAEEPDLFNDVEIMEVGDFTESDENYVSVELRSDDEDDERVILDTHEFSSPKSLGSGEFESIPVETSPYVINSSAQSNRFLSDHEYLNDSTSAPVFEAATTERIASQVENTSRERFCVPYVEDLDMQDLFNKDNAPDGTAVDNEASDEEMVYEPFEIKIEIGEPQIQETIVETEYIGNEIIASDLHESEVESEDACNIILQSLHNSFTQHETENRSLLDNDHSYTTTNYIAPQFSDQEDLLSDNDENKVRKLINLSKKLACEDDVTTTCAKKTVEQIDKTVKSLLYRSKKAHNSVHEIERPAAEGKCSPIVNGDSPDKLSVLLSANCSERFEDDGALPSSGDTLHDQMPKGFESDTDCTKGATGTDRTATEFNELISLGNKFSKHCERWIEQTKSKKNLETVSNFSELGQLLQKINRQSGQIPMARQCSLNSNVGRAMCKVETGVQTDNTKNYKHMQRTLNEKSKQKLLDSLSNSSSDQSDSGGSIMARSSDSDRDGDEMMQEFVRRNRRLQKSAKDKRKNSAVGDIGKERTAGSKKRTEQIYSDSSVDEEKHSEREGERVDGDENLLDDVLSGVDDIISDCPDVMGVMQDYFEEAEERQGRDELSPKQSKPSSDAQLSKDVCTKQIDKVSGTKHFKDMTESEREEYEDLQIERLCNISNLVVCRNASSVVSANTQNTAKAKDAKEHLKKKKEENSMEQFLNDENGTDNTIPLEPHSEESSESEKDVVETEEQFLQKCNDNVKLQMLNQSSSSEETTHDDSLDDRTDNTSDDSMHKGSDDEASNESSGSLVETFLKRHSDKITQKNEKKKRTMDEISDLENSNSQLLTNGQGDSPGNVAAAGEDSSGKDISTAKQPGEAKKQYRMELANPKDKELFSNDLFDDSRSDTSDKKPRKKRKRMGARKERLSDSELQSSSDESDVGVANVLIKKRQRKRKAPPTAELPDSSPPTTATSSKDDKSGDGVVTSITESNVTTKKHTISSTDSLEKTSSPAPGLQSASSATERPAKTKASKDGQDCISLSSDSSDDAELISADLDEGKTAPDKEPKRRTRHMLTNDELAEETKKAQKEEEGRTARLKKKQEQLKKCLATYKPGPGESELVLDYDSLRRQAISVHPDIVKLLKPHQVEGIQFMYDNTYGSIDALPKHPGSGCVLAHCMGLGKTLQMITLLHTVMRYPQLMTNRVLVICPKSTVMNWKEEISRWQGTIHTGYQMRVYCFPDVCTQNDKISVLKRWYSCKSPNCGVMLIGYEAFRALINYERRKGSERMRSAKLELIKEYLLNPGADLVICDEGHQIKNKRSAISEAVSKIHTKRRIMLTGTPIQNNLKEYYCMVNFIKPSFLGSDKEFSNLYANPIKNGQCKDSDHQAIKIMKQRSYVLHNKLSKFVQRKEASVLKEFLPEKFEYVLFIPLTPVQEKLYQVFLQMNEYTSNDITGEPGRTKKFKLIADYTSLRKIWTHPKVLEKAWELANLEKNRKDAIRKTATPDTDDEAPDDINDIASGQLSVTNDWWRQYLETADLESLFPSNKLWIMFEILKQSNERGEKVLIFTAFVSVLNMVEHFMAKIHNQSADPQQADEYGYSAFKGPWRRGRDYFRLDGKTPKTDRHQMITSFNDPLNTVTKCFLISAKAGGQGINLTGASRVIILDTSWNPSNDQQNIFRIYRLGQKRKCYVYRLIAVGTMEEKVYSRSVTKQALSYRVVDEQQIDRHYSYGELAELYTLTKLSEMTRETPILPADDILASLLRTFSNKVIKYHEHDSLLENKPEQDLSEEEKKEAWAAYEREIQNNENRSYLSQFGALGATSSSMFGASQYAASLASYYNSLGYGGMPSMPGMPVGGGDMYRNDFSSYSNSINRPLYMQYSGQPSYTSMLSDPAYTSALAKMFNNFPMSGTTGMDYGMPSLQSHSSPIGNGQSMLPPVGPTVNQAGSSGKGYGSAGVLASMLNYYTGKATASSSGLPPSSLGALGQSQLSSAASSSLGDIAAQHSTSNSSNPMSHYNTLKQMCDYAQSNLSLLPSNAVQPATPAGLTISNIASLHKSSPQSTGNPNASGGGFDSAKSIFNRLSEQMAISSISSAGVSSPFSPRNVPLLSPTLDNQSRNNIGHIPITSPSIQSLTATNTASSAMATVTTASSQSASAPTSAIGQGVQKHTKQTTASTGRSTVDNVIETMRSNSTASVLRSTSSTVVNAGAATVIPSDEEDDVSRIEAIPPKTSNPPDKRVTGTNFGITYNKPQNNSTPPNPSSATGIGKDLFKNLKTLSNNVPQQHTKSIAKPSINPSRVQLDRTTSALSSLGTATVPQSLTKTVPVKPNQSLPTVNLTPPLKKHTNVNKSASMARSPLTVQTLIPTSKVTLPATNTSTSTPSPMQIVRSGNATQRTAETSISISTTMPKSSMAITVKSQPATTAGVVPSTNTSTTTATVAKTVQKPVLVGASQQGKTSNALQPSMGGVQTLPSRAFSNTTITQVKSAAAAIPKPRPESRPMTLTMTAIKTPLTMTSNTGPKMVKNPISAITMAKVDQKSPTPTISKEATSRSGPQRPINVFQKTNIAPATLLSTASMTGKLNNATGIGTTTTRLSSSVPLQLPTVKTSSGVTTPATTTNQSVLVTRPSAVTSVMARPTTIISRPGKSPITMNATRTSISAAKTGLTNIMTTATAQHPGSSRISVANSLPSTTMTIIPTANVTTTAGLQKLTGSGGVPTSSALTSTVIPSTSTVGMQRTGGSPTTSTMTVIPAANVSGMSYNYKDVARKDLVIHKAVASPTMRRILPTTLGSQQTTIKPFISATPSRTVLKPNVPAGNIIRAGTGTTTTTTPSNITGVQTAPNCVFIRKRGLDSTTMDSSKAKNVPSSIFEQQLKGSSSNAANSIESGASSIKRARREQTNINPPVITSTSLASYGITNRICGGLVVKTKALPQMKANKKGDPTEVVVLE</sequence>
<dbReference type="GO" id="GO:0003677">
    <property type="term" value="F:DNA binding"/>
    <property type="evidence" value="ECO:0007669"/>
    <property type="project" value="UniProtKB-KW"/>
</dbReference>
<feature type="region of interest" description="Disordered" evidence="9">
    <location>
        <begin position="2519"/>
        <end position="2541"/>
    </location>
</feature>
<evidence type="ECO:0000256" key="9">
    <source>
        <dbReference type="SAM" id="MobiDB-lite"/>
    </source>
</evidence>
<feature type="region of interest" description="Disordered" evidence="9">
    <location>
        <begin position="748"/>
        <end position="1081"/>
    </location>
</feature>
<evidence type="ECO:0000256" key="6">
    <source>
        <dbReference type="ARBA" id="ARBA00022840"/>
    </source>
</evidence>
<feature type="compositionally biased region" description="Basic residues" evidence="9">
    <location>
        <begin position="895"/>
        <end position="904"/>
    </location>
</feature>
<reference evidence="12" key="1">
    <citation type="submission" date="2020-05" db="UniProtKB">
        <authorList>
            <consortium name="EnsemblMetazoa"/>
        </authorList>
    </citation>
    <scope>IDENTIFICATION</scope>
    <source>
        <strain evidence="12">FUMOZ</strain>
    </source>
</reference>
<dbReference type="InterPro" id="IPR014001">
    <property type="entry name" value="Helicase_ATP-bd"/>
</dbReference>
<feature type="region of interest" description="Disordered" evidence="9">
    <location>
        <begin position="2355"/>
        <end position="2380"/>
    </location>
</feature>
<feature type="compositionally biased region" description="Basic and acidic residues" evidence="9">
    <location>
        <begin position="1065"/>
        <end position="1081"/>
    </location>
</feature>
<feature type="compositionally biased region" description="Polar residues" evidence="9">
    <location>
        <begin position="610"/>
        <end position="620"/>
    </location>
</feature>
<feature type="region of interest" description="Disordered" evidence="9">
    <location>
        <begin position="469"/>
        <end position="570"/>
    </location>
</feature>
<feature type="region of interest" description="Disordered" evidence="9">
    <location>
        <begin position="2138"/>
        <end position="2162"/>
    </location>
</feature>
<evidence type="ECO:0000256" key="7">
    <source>
        <dbReference type="ARBA" id="ARBA00023125"/>
    </source>
</evidence>
<dbReference type="GO" id="GO:0004386">
    <property type="term" value="F:helicase activity"/>
    <property type="evidence" value="ECO:0007669"/>
    <property type="project" value="UniProtKB-KW"/>
</dbReference>
<keyword evidence="3" id="KW-0547">Nucleotide-binding</keyword>
<dbReference type="SUPFAM" id="SSF52540">
    <property type="entry name" value="P-loop containing nucleoside triphosphate hydrolases"/>
    <property type="match status" value="2"/>
</dbReference>
<feature type="compositionally biased region" description="Basic residues" evidence="9">
    <location>
        <begin position="931"/>
        <end position="940"/>
    </location>
</feature>
<feature type="compositionally biased region" description="Polar residues" evidence="9">
    <location>
        <begin position="822"/>
        <end position="837"/>
    </location>
</feature>
<dbReference type="GO" id="GO:0016887">
    <property type="term" value="F:ATP hydrolysis activity"/>
    <property type="evidence" value="ECO:0007669"/>
    <property type="project" value="InterPro"/>
</dbReference>
<dbReference type="EnsemblMetazoa" id="AFUN003301-RA">
    <property type="protein sequence ID" value="AFUN003301-PA"/>
    <property type="gene ID" value="AFUN003301"/>
</dbReference>
<dbReference type="Gene3D" id="3.40.50.10810">
    <property type="entry name" value="Tandem AAA-ATPase domain"/>
    <property type="match status" value="1"/>
</dbReference>
<evidence type="ECO:0000256" key="8">
    <source>
        <dbReference type="ARBA" id="ARBA00023242"/>
    </source>
</evidence>
<evidence type="ECO:0000256" key="1">
    <source>
        <dbReference type="ARBA" id="ARBA00004123"/>
    </source>
</evidence>
<evidence type="ECO:0000256" key="4">
    <source>
        <dbReference type="ARBA" id="ARBA00022801"/>
    </source>
</evidence>
<name>A0A182RAT7_ANOFN</name>
<dbReference type="InterPro" id="IPR049730">
    <property type="entry name" value="SNF2/RAD54-like_C"/>
</dbReference>
<feature type="compositionally biased region" description="Polar residues" evidence="9">
    <location>
        <begin position="969"/>
        <end position="1006"/>
    </location>
</feature>
<dbReference type="InterPro" id="IPR044574">
    <property type="entry name" value="ARIP4-like"/>
</dbReference>
<organism evidence="12">
    <name type="scientific">Anopheles funestus</name>
    <name type="common">African malaria mosquito</name>
    <dbReference type="NCBI Taxonomy" id="62324"/>
    <lineage>
        <taxon>Eukaryota</taxon>
        <taxon>Metazoa</taxon>
        <taxon>Ecdysozoa</taxon>
        <taxon>Arthropoda</taxon>
        <taxon>Hexapoda</taxon>
        <taxon>Insecta</taxon>
        <taxon>Pterygota</taxon>
        <taxon>Neoptera</taxon>
        <taxon>Endopterygota</taxon>
        <taxon>Diptera</taxon>
        <taxon>Nematocera</taxon>
        <taxon>Culicoidea</taxon>
        <taxon>Culicidae</taxon>
        <taxon>Anophelinae</taxon>
        <taxon>Anopheles</taxon>
    </lineage>
</organism>
<feature type="compositionally biased region" description="Basic and acidic residues" evidence="9">
    <location>
        <begin position="530"/>
        <end position="543"/>
    </location>
</feature>
<feature type="compositionally biased region" description="Polar residues" evidence="9">
    <location>
        <begin position="2856"/>
        <end position="2873"/>
    </location>
</feature>
<dbReference type="SMART" id="SM00487">
    <property type="entry name" value="DEXDc"/>
    <property type="match status" value="1"/>
</dbReference>
<keyword evidence="7" id="KW-0238">DNA-binding</keyword>
<feature type="compositionally biased region" description="Basic and acidic residues" evidence="9">
    <location>
        <begin position="758"/>
        <end position="782"/>
    </location>
</feature>
<feature type="compositionally biased region" description="Low complexity" evidence="9">
    <location>
        <begin position="947"/>
        <end position="957"/>
    </location>
</feature>
<comment type="similarity">
    <text evidence="2">Belongs to the SNF2/RAD54 helicase family.</text>
</comment>
<comment type="subcellular location">
    <subcellularLocation>
        <location evidence="1">Nucleus</location>
    </subcellularLocation>
</comment>
<evidence type="ECO:0000256" key="5">
    <source>
        <dbReference type="ARBA" id="ARBA00022806"/>
    </source>
</evidence>
<keyword evidence="6" id="KW-0067">ATP-binding</keyword>
<feature type="compositionally biased region" description="Polar residues" evidence="9">
    <location>
        <begin position="700"/>
        <end position="713"/>
    </location>
</feature>
<dbReference type="CDD" id="cd18793">
    <property type="entry name" value="SF2_C_SNF"/>
    <property type="match status" value="1"/>
</dbReference>
<evidence type="ECO:0000256" key="3">
    <source>
        <dbReference type="ARBA" id="ARBA00022741"/>
    </source>
</evidence>
<feature type="domain" description="Helicase ATP-binding" evidence="10">
    <location>
        <begin position="1147"/>
        <end position="1343"/>
    </location>
</feature>
<dbReference type="PANTHER" id="PTHR45797">
    <property type="entry name" value="RAD54-LIKE"/>
    <property type="match status" value="1"/>
</dbReference>